<name>A0ABY7SVD7_9RHOB</name>
<dbReference type="InterPro" id="IPR014757">
    <property type="entry name" value="Tscrpt_reg_IclR_C"/>
</dbReference>
<keyword evidence="3" id="KW-0804">Transcription</keyword>
<dbReference type="SMART" id="SM00346">
    <property type="entry name" value="HTH_ICLR"/>
    <property type="match status" value="1"/>
</dbReference>
<dbReference type="Gene3D" id="1.10.10.10">
    <property type="entry name" value="Winged helix-like DNA-binding domain superfamily/Winged helix DNA-binding domain"/>
    <property type="match status" value="1"/>
</dbReference>
<dbReference type="SUPFAM" id="SSF46785">
    <property type="entry name" value="Winged helix' DNA-binding domain"/>
    <property type="match status" value="1"/>
</dbReference>
<protein>
    <submittedName>
        <fullName evidence="6">Helix-turn-helix domain-containing protein</fullName>
    </submittedName>
</protein>
<dbReference type="InterPro" id="IPR005471">
    <property type="entry name" value="Tscrpt_reg_IclR_N"/>
</dbReference>
<proteinExistence type="predicted"/>
<evidence type="ECO:0000256" key="1">
    <source>
        <dbReference type="ARBA" id="ARBA00023015"/>
    </source>
</evidence>
<organism evidence="6 7">
    <name type="scientific">Paracoccus stylophorae</name>
    <dbReference type="NCBI Taxonomy" id="659350"/>
    <lineage>
        <taxon>Bacteria</taxon>
        <taxon>Pseudomonadati</taxon>
        <taxon>Pseudomonadota</taxon>
        <taxon>Alphaproteobacteria</taxon>
        <taxon>Rhodobacterales</taxon>
        <taxon>Paracoccaceae</taxon>
        <taxon>Paracoccus</taxon>
    </lineage>
</organism>
<dbReference type="PANTHER" id="PTHR30136:SF24">
    <property type="entry name" value="HTH-TYPE TRANSCRIPTIONAL REPRESSOR ALLR"/>
    <property type="match status" value="1"/>
</dbReference>
<dbReference type="InterPro" id="IPR036390">
    <property type="entry name" value="WH_DNA-bd_sf"/>
</dbReference>
<dbReference type="SUPFAM" id="SSF55781">
    <property type="entry name" value="GAF domain-like"/>
    <property type="match status" value="1"/>
</dbReference>
<dbReference type="Gene3D" id="3.30.450.40">
    <property type="match status" value="1"/>
</dbReference>
<dbReference type="InterPro" id="IPR029016">
    <property type="entry name" value="GAF-like_dom_sf"/>
</dbReference>
<dbReference type="PROSITE" id="PS51077">
    <property type="entry name" value="HTH_ICLR"/>
    <property type="match status" value="1"/>
</dbReference>
<dbReference type="Pfam" id="PF09339">
    <property type="entry name" value="HTH_IclR"/>
    <property type="match status" value="1"/>
</dbReference>
<evidence type="ECO:0000313" key="6">
    <source>
        <dbReference type="EMBL" id="WCR10804.1"/>
    </source>
</evidence>
<feature type="domain" description="HTH iclR-type" evidence="4">
    <location>
        <begin position="10"/>
        <end position="72"/>
    </location>
</feature>
<keyword evidence="2" id="KW-0238">DNA-binding</keyword>
<reference evidence="6 7" key="1">
    <citation type="submission" date="2021-01" db="EMBL/GenBank/DDBJ databases">
        <title>Biogeographic distribution of Paracoccus.</title>
        <authorList>
            <person name="Hollensteiner J."/>
            <person name="Leineberger J."/>
            <person name="Brinkhoff T."/>
            <person name="Daniel R."/>
        </authorList>
    </citation>
    <scope>NUCLEOTIDE SEQUENCE [LARGE SCALE GENOMIC DNA]</scope>
    <source>
        <strain evidence="6 7">LMG25392</strain>
    </source>
</reference>
<evidence type="ECO:0000256" key="2">
    <source>
        <dbReference type="ARBA" id="ARBA00023125"/>
    </source>
</evidence>
<dbReference type="InterPro" id="IPR036388">
    <property type="entry name" value="WH-like_DNA-bd_sf"/>
</dbReference>
<dbReference type="PANTHER" id="PTHR30136">
    <property type="entry name" value="HELIX-TURN-HELIX TRANSCRIPTIONAL REGULATOR, ICLR FAMILY"/>
    <property type="match status" value="1"/>
</dbReference>
<dbReference type="Proteomes" id="UP001218412">
    <property type="component" value="Chromosome"/>
</dbReference>
<sequence length="264" mass="28308">MADDAGQKIVPAVQNAISILRLLSAQGSPMGATQIARETGLNVSSVFNILRTLSHEGIVNFDPETKTYRIGMGVIEFAVPVLGADPADVIRPLVNAIAQEHQVMIALWQFTENDRIVLIDRFTAPRIVQAVIARGSRLPVFAGAIGRCYAATLGLDKETTRKGYAGVRWQSAPGFERYWQDVILARRTGTSHDSGHLFRGLDMVAALARDARGTPRIGLSGISISGQHEADGLAHLAGALVDAAGRIERGLFGRNAACRTTNGE</sequence>
<dbReference type="InterPro" id="IPR050707">
    <property type="entry name" value="HTH_MetabolicPath_Reg"/>
</dbReference>
<dbReference type="Pfam" id="PF01614">
    <property type="entry name" value="IclR_C"/>
    <property type="match status" value="1"/>
</dbReference>
<keyword evidence="1" id="KW-0805">Transcription regulation</keyword>
<evidence type="ECO:0000259" key="5">
    <source>
        <dbReference type="PROSITE" id="PS51078"/>
    </source>
</evidence>
<evidence type="ECO:0000259" key="4">
    <source>
        <dbReference type="PROSITE" id="PS51077"/>
    </source>
</evidence>
<feature type="domain" description="IclR-ED" evidence="5">
    <location>
        <begin position="66"/>
        <end position="253"/>
    </location>
</feature>
<gene>
    <name evidence="6" type="ORF">JHW45_17520</name>
</gene>
<accession>A0ABY7SVD7</accession>
<dbReference type="PROSITE" id="PS51078">
    <property type="entry name" value="ICLR_ED"/>
    <property type="match status" value="1"/>
</dbReference>
<evidence type="ECO:0000256" key="3">
    <source>
        <dbReference type="ARBA" id="ARBA00023163"/>
    </source>
</evidence>
<keyword evidence="7" id="KW-1185">Reference proteome</keyword>
<evidence type="ECO:0000313" key="7">
    <source>
        <dbReference type="Proteomes" id="UP001218412"/>
    </source>
</evidence>
<dbReference type="EMBL" id="CP067134">
    <property type="protein sequence ID" value="WCR10804.1"/>
    <property type="molecule type" value="Genomic_DNA"/>
</dbReference>
<dbReference type="RefSeq" id="WP_272858885.1">
    <property type="nucleotide sequence ID" value="NZ_CP067134.1"/>
</dbReference>